<feature type="non-terminal residue" evidence="2">
    <location>
        <position position="1"/>
    </location>
</feature>
<feature type="non-terminal residue" evidence="2">
    <location>
        <position position="135"/>
    </location>
</feature>
<sequence>SSNVPHPRGSQLFTAKPTRQQTEQSRSLTSSSVAHSPPQGPTLLAQRPAPADSSLILGRAGPVSPQQSPKPSRCMQNAHLQSETATEATVSNDPNRVEGSSELEEPGSPLEAAHQPGTVAETATPDSPSREVGFH</sequence>
<name>A0A164EVR2_9CRUS</name>
<feature type="compositionally biased region" description="Polar residues" evidence="1">
    <location>
        <begin position="11"/>
        <end position="34"/>
    </location>
</feature>
<dbReference type="EMBL" id="LRGB01022348">
    <property type="protein sequence ID" value="KZR97187.1"/>
    <property type="molecule type" value="Genomic_DNA"/>
</dbReference>
<keyword evidence="3" id="KW-1185">Reference proteome</keyword>
<feature type="region of interest" description="Disordered" evidence="1">
    <location>
        <begin position="1"/>
        <end position="135"/>
    </location>
</feature>
<proteinExistence type="predicted"/>
<evidence type="ECO:0000313" key="3">
    <source>
        <dbReference type="Proteomes" id="UP000076858"/>
    </source>
</evidence>
<evidence type="ECO:0000256" key="1">
    <source>
        <dbReference type="SAM" id="MobiDB-lite"/>
    </source>
</evidence>
<accession>A0A164EVR2</accession>
<reference evidence="2 3" key="1">
    <citation type="submission" date="2016-03" db="EMBL/GenBank/DDBJ databases">
        <title>EvidentialGene: Evidence-directed Construction of Genes on Genomes.</title>
        <authorList>
            <person name="Gilbert D.G."/>
            <person name="Choi J.-H."/>
            <person name="Mockaitis K."/>
            <person name="Colbourne J."/>
            <person name="Pfrender M."/>
        </authorList>
    </citation>
    <scope>NUCLEOTIDE SEQUENCE [LARGE SCALE GENOMIC DNA]</scope>
    <source>
        <strain evidence="2 3">Xinb3</strain>
        <tissue evidence="2">Complete organism</tissue>
    </source>
</reference>
<feature type="compositionally biased region" description="Polar residues" evidence="1">
    <location>
        <begin position="64"/>
        <end position="94"/>
    </location>
</feature>
<comment type="caution">
    <text evidence="2">The sequence shown here is derived from an EMBL/GenBank/DDBJ whole genome shotgun (WGS) entry which is preliminary data.</text>
</comment>
<organism evidence="2 3">
    <name type="scientific">Daphnia magna</name>
    <dbReference type="NCBI Taxonomy" id="35525"/>
    <lineage>
        <taxon>Eukaryota</taxon>
        <taxon>Metazoa</taxon>
        <taxon>Ecdysozoa</taxon>
        <taxon>Arthropoda</taxon>
        <taxon>Crustacea</taxon>
        <taxon>Branchiopoda</taxon>
        <taxon>Diplostraca</taxon>
        <taxon>Cladocera</taxon>
        <taxon>Anomopoda</taxon>
        <taxon>Daphniidae</taxon>
        <taxon>Daphnia</taxon>
    </lineage>
</organism>
<evidence type="ECO:0000313" key="2">
    <source>
        <dbReference type="EMBL" id="KZR97187.1"/>
    </source>
</evidence>
<protein>
    <submittedName>
        <fullName evidence="2">Uncharacterized protein</fullName>
    </submittedName>
</protein>
<dbReference type="Proteomes" id="UP000076858">
    <property type="component" value="Unassembled WGS sequence"/>
</dbReference>
<gene>
    <name evidence="2" type="ORF">APZ42_008081</name>
</gene>
<dbReference type="AlphaFoldDB" id="A0A164EVR2"/>